<dbReference type="PANTHER" id="PTHR46268">
    <property type="entry name" value="STRESS RESPONSE PROTEIN NHAX"/>
    <property type="match status" value="1"/>
</dbReference>
<dbReference type="InterPro" id="IPR006015">
    <property type="entry name" value="Universal_stress_UspA"/>
</dbReference>
<feature type="domain" description="UspA" evidence="2">
    <location>
        <begin position="6"/>
        <end position="140"/>
    </location>
</feature>
<reference evidence="3 4" key="1">
    <citation type="journal article" date="2019" name="Int. J. Syst. Evol. Microbiol.">
        <title>The Global Catalogue of Microorganisms (GCM) 10K type strain sequencing project: providing services to taxonomists for standard genome sequencing and annotation.</title>
        <authorList>
            <consortium name="The Broad Institute Genomics Platform"/>
            <consortium name="The Broad Institute Genome Sequencing Center for Infectious Disease"/>
            <person name="Wu L."/>
            <person name="Ma J."/>
        </authorList>
    </citation>
    <scope>NUCLEOTIDE SEQUENCE [LARGE SCALE GENOMIC DNA]</scope>
    <source>
        <strain evidence="3 4">JCM 16021</strain>
    </source>
</reference>
<dbReference type="PRINTS" id="PR01438">
    <property type="entry name" value="UNVRSLSTRESS"/>
</dbReference>
<dbReference type="Pfam" id="PF00582">
    <property type="entry name" value="Usp"/>
    <property type="match status" value="2"/>
</dbReference>
<evidence type="ECO:0000256" key="1">
    <source>
        <dbReference type="ARBA" id="ARBA00008791"/>
    </source>
</evidence>
<proteinExistence type="inferred from homology"/>
<dbReference type="EMBL" id="BAAAQQ010000007">
    <property type="protein sequence ID" value="GAA2121652.1"/>
    <property type="molecule type" value="Genomic_DNA"/>
</dbReference>
<keyword evidence="4" id="KW-1185">Reference proteome</keyword>
<dbReference type="SUPFAM" id="SSF52402">
    <property type="entry name" value="Adenine nucleotide alpha hydrolases-like"/>
    <property type="match status" value="2"/>
</dbReference>
<dbReference type="Proteomes" id="UP001500575">
    <property type="component" value="Unassembled WGS sequence"/>
</dbReference>
<name>A0ABN2Y4P9_9ACTN</name>
<organism evidence="3 4">
    <name type="scientific">Nocardioides bigeumensis</name>
    <dbReference type="NCBI Taxonomy" id="433657"/>
    <lineage>
        <taxon>Bacteria</taxon>
        <taxon>Bacillati</taxon>
        <taxon>Actinomycetota</taxon>
        <taxon>Actinomycetes</taxon>
        <taxon>Propionibacteriales</taxon>
        <taxon>Nocardioidaceae</taxon>
        <taxon>Nocardioides</taxon>
    </lineage>
</organism>
<dbReference type="InterPro" id="IPR006016">
    <property type="entry name" value="UspA"/>
</dbReference>
<feature type="domain" description="UspA" evidence="2">
    <location>
        <begin position="153"/>
        <end position="292"/>
    </location>
</feature>
<comment type="caution">
    <text evidence="3">The sequence shown here is derived from an EMBL/GenBank/DDBJ whole genome shotgun (WGS) entry which is preliminary data.</text>
</comment>
<evidence type="ECO:0000313" key="3">
    <source>
        <dbReference type="EMBL" id="GAA2121652.1"/>
    </source>
</evidence>
<evidence type="ECO:0000259" key="2">
    <source>
        <dbReference type="Pfam" id="PF00582"/>
    </source>
</evidence>
<dbReference type="Gene3D" id="3.40.50.620">
    <property type="entry name" value="HUPs"/>
    <property type="match status" value="2"/>
</dbReference>
<dbReference type="PANTHER" id="PTHR46268:SF6">
    <property type="entry name" value="UNIVERSAL STRESS PROTEIN UP12"/>
    <property type="match status" value="1"/>
</dbReference>
<dbReference type="InterPro" id="IPR014729">
    <property type="entry name" value="Rossmann-like_a/b/a_fold"/>
</dbReference>
<evidence type="ECO:0000313" key="4">
    <source>
        <dbReference type="Proteomes" id="UP001500575"/>
    </source>
</evidence>
<dbReference type="RefSeq" id="WP_344303167.1">
    <property type="nucleotide sequence ID" value="NZ_BAAAQQ010000007.1"/>
</dbReference>
<protein>
    <submittedName>
        <fullName evidence="3">Universal stress protein</fullName>
    </submittedName>
</protein>
<gene>
    <name evidence="3" type="ORF">GCM10009843_16100</name>
</gene>
<accession>A0ABN2Y4P9</accession>
<comment type="similarity">
    <text evidence="1">Belongs to the universal stress protein A family.</text>
</comment>
<sequence length="312" mass="32861">MSTGRDPVLVAVDGTWGSTGAISFAADEAHRRGVALVVAHVAPAVVPFLPVLPMSEDEVASVGQQTLDDAASAVRERRPELDVSTLLRIGSRVRHLVELAETSSLVVLGRDLSVPLERVLTGSVSTRVTARAARPCVVVPAAWKALGPDEPRQVVAGLGSVHGADAVLSEAFSVAESTGAALRVMHTWHVPDAYGELILASRDGDALLATVRERFDALLAPWRSRHPQVDVALDVEPGRPVHVLMAASRGAERLVIGRTTPGSRSRGLGSLGLGSTAHALILSAPSPVVVVPHDEVAHDDELVLEERGHLVR</sequence>